<dbReference type="AlphaFoldDB" id="G0VJX5"/>
<accession>G0VJX5</accession>
<dbReference type="OMA" id="SFIQKNW"/>
<dbReference type="InParanoid" id="G0VJX5"/>
<dbReference type="GO" id="GO:0032977">
    <property type="term" value="F:membrane insertase activity"/>
    <property type="evidence" value="ECO:0007669"/>
    <property type="project" value="EnsemblFungi"/>
</dbReference>
<dbReference type="GeneID" id="96905496"/>
<evidence type="ECO:0000313" key="2">
    <source>
        <dbReference type="EMBL" id="CCC71807.1"/>
    </source>
</evidence>
<protein>
    <recommendedName>
        <fullName evidence="4">ER membrane protein complex subunit 10</fullName>
    </recommendedName>
</protein>
<dbReference type="HOGENOM" id="CLU_117308_0_0_1"/>
<dbReference type="EMBL" id="HE576760">
    <property type="protein sequence ID" value="CCC71807.1"/>
    <property type="molecule type" value="Genomic_DNA"/>
</dbReference>
<organism evidence="2 3">
    <name type="scientific">Naumovozyma castellii</name>
    <name type="common">Yeast</name>
    <name type="synonym">Saccharomyces castellii</name>
    <dbReference type="NCBI Taxonomy" id="27288"/>
    <lineage>
        <taxon>Eukaryota</taxon>
        <taxon>Fungi</taxon>
        <taxon>Dikarya</taxon>
        <taxon>Ascomycota</taxon>
        <taxon>Saccharomycotina</taxon>
        <taxon>Saccharomycetes</taxon>
        <taxon>Saccharomycetales</taxon>
        <taxon>Saccharomycetaceae</taxon>
        <taxon>Naumovozyma</taxon>
    </lineage>
</organism>
<dbReference type="FunCoup" id="G0VJX5">
    <property type="interactions" value="46"/>
</dbReference>
<dbReference type="GO" id="GO:0045050">
    <property type="term" value="P:protein insertion into ER membrane by stop-transfer membrane-anchor sequence"/>
    <property type="evidence" value="ECO:0007669"/>
    <property type="project" value="EnsemblFungi"/>
</dbReference>
<dbReference type="Proteomes" id="UP000001640">
    <property type="component" value="Chromosome 9"/>
</dbReference>
<dbReference type="OrthoDB" id="1894652at2759"/>
<reference key="2">
    <citation type="submission" date="2011-08" db="EMBL/GenBank/DDBJ databases">
        <title>Genome sequence of Naumovozyma castellii.</title>
        <authorList>
            <person name="Gordon J.L."/>
            <person name="Armisen D."/>
            <person name="Proux-Wera E."/>
            <person name="OhEigeartaigh S.S."/>
            <person name="Byrne K.P."/>
            <person name="Wolfe K.H."/>
        </authorList>
    </citation>
    <scope>NUCLEOTIDE SEQUENCE</scope>
    <source>
        <strain>Type strain:CBS 4309</strain>
    </source>
</reference>
<dbReference type="RefSeq" id="XP_003678151.1">
    <property type="nucleotide sequence ID" value="XM_003678103.1"/>
</dbReference>
<reference evidence="2 3" key="1">
    <citation type="journal article" date="2011" name="Proc. Natl. Acad. Sci. U.S.A.">
        <title>Evolutionary erosion of yeast sex chromosomes by mating-type switching accidents.</title>
        <authorList>
            <person name="Gordon J.L."/>
            <person name="Armisen D."/>
            <person name="Proux-Wera E."/>
            <person name="Oheigeartaigh S.S."/>
            <person name="Byrne K.P."/>
            <person name="Wolfe K.H."/>
        </authorList>
    </citation>
    <scope>NUCLEOTIDE SEQUENCE [LARGE SCALE GENOMIC DNA]</scope>
    <source>
        <strain evidence="3">ATCC 76901 / BCRC 22586 / CBS 4309 / NBRC 1992 / NRRL Y-12630</strain>
    </source>
</reference>
<evidence type="ECO:0008006" key="4">
    <source>
        <dbReference type="Google" id="ProtNLM"/>
    </source>
</evidence>
<dbReference type="Pfam" id="PF21203">
    <property type="entry name" value="ECM10"/>
    <property type="match status" value="1"/>
</dbReference>
<dbReference type="eggNOG" id="ENOG502S1Z2">
    <property type="taxonomic scope" value="Eukaryota"/>
</dbReference>
<sequence>MNYLCFLLFFSSALGLKVSLFMDDLSSNRKELLLGSFDIDVPSKAITSKAFLEEVTFDAGSYCIGAKIEDDETQTEVPCFSYLELEAPLHHDIIVDIYDEELYKLTFSYNEHHLGIIPIIREVTTGPTAPAIKLKKVTKTYADKKVNRDEGTAQFAEDDEIVEKTWIQKNWKMLVIGLVLYNLIVNRPGGGDKKEE</sequence>
<evidence type="ECO:0000313" key="3">
    <source>
        <dbReference type="Proteomes" id="UP000001640"/>
    </source>
</evidence>
<dbReference type="STRING" id="1064592.G0VJX5"/>
<keyword evidence="3" id="KW-1185">Reference proteome</keyword>
<name>G0VJX5_NAUCA</name>
<proteinExistence type="predicted"/>
<dbReference type="GO" id="GO:0072546">
    <property type="term" value="C:EMC complex"/>
    <property type="evidence" value="ECO:0007669"/>
    <property type="project" value="EnsemblFungi"/>
</dbReference>
<keyword evidence="1" id="KW-0732">Signal</keyword>
<feature type="signal peptide" evidence="1">
    <location>
        <begin position="1"/>
        <end position="15"/>
    </location>
</feature>
<gene>
    <name evidence="2" type="primary">NCAS0I01390</name>
    <name evidence="2" type="ordered locus">NCAS_0I01390</name>
</gene>
<evidence type="ECO:0000256" key="1">
    <source>
        <dbReference type="SAM" id="SignalP"/>
    </source>
</evidence>
<feature type="chain" id="PRO_5013197962" description="ER membrane protein complex subunit 10" evidence="1">
    <location>
        <begin position="16"/>
        <end position="196"/>
    </location>
</feature>
<dbReference type="KEGG" id="ncs:NCAS_0I01390"/>